<evidence type="ECO:0000313" key="3">
    <source>
        <dbReference type="EMBL" id="CAE8595819.1"/>
    </source>
</evidence>
<feature type="coiled-coil region" evidence="1">
    <location>
        <begin position="244"/>
        <end position="278"/>
    </location>
</feature>
<comment type="caution">
    <text evidence="3">The sequence shown here is derived from an EMBL/GenBank/DDBJ whole genome shotgun (WGS) entry which is preliminary data.</text>
</comment>
<keyword evidence="1" id="KW-0175">Coiled coil</keyword>
<gene>
    <name evidence="3" type="ORF">PGLA1383_LOCUS14314</name>
</gene>
<feature type="region of interest" description="Disordered" evidence="2">
    <location>
        <begin position="159"/>
        <end position="184"/>
    </location>
</feature>
<feature type="non-terminal residue" evidence="3">
    <location>
        <position position="1"/>
    </location>
</feature>
<feature type="region of interest" description="Disordered" evidence="2">
    <location>
        <begin position="27"/>
        <end position="118"/>
    </location>
</feature>
<feature type="region of interest" description="Disordered" evidence="2">
    <location>
        <begin position="281"/>
        <end position="319"/>
    </location>
</feature>
<evidence type="ECO:0000256" key="2">
    <source>
        <dbReference type="SAM" id="MobiDB-lite"/>
    </source>
</evidence>
<organism evidence="3 4">
    <name type="scientific">Polarella glacialis</name>
    <name type="common">Dinoflagellate</name>
    <dbReference type="NCBI Taxonomy" id="89957"/>
    <lineage>
        <taxon>Eukaryota</taxon>
        <taxon>Sar</taxon>
        <taxon>Alveolata</taxon>
        <taxon>Dinophyceae</taxon>
        <taxon>Suessiales</taxon>
        <taxon>Suessiaceae</taxon>
        <taxon>Polarella</taxon>
    </lineage>
</organism>
<proteinExistence type="predicted"/>
<dbReference type="OrthoDB" id="433524at2759"/>
<dbReference type="Proteomes" id="UP000654075">
    <property type="component" value="Unassembled WGS sequence"/>
</dbReference>
<keyword evidence="4" id="KW-1185">Reference proteome</keyword>
<accession>A0A813E6N3</accession>
<feature type="non-terminal residue" evidence="3">
    <location>
        <position position="437"/>
    </location>
</feature>
<feature type="compositionally biased region" description="Polar residues" evidence="2">
    <location>
        <begin position="301"/>
        <end position="311"/>
    </location>
</feature>
<evidence type="ECO:0000313" key="4">
    <source>
        <dbReference type="Proteomes" id="UP000654075"/>
    </source>
</evidence>
<sequence length="437" mass="44722">SHQFGMMADKATSEPALVGEFPAELLGNLSAEPPSNGALPGPTRCGSTTPLARQRSAGRARDLAAVHRRSLSRPSSGGRGLATAPVPSDSPSAVFGGPLTSGNPPSAMPPGASGATAAPSGSVAVAAVSSRPARPLLLPRSRFPGAGAGVMVASVGRPTTTTTTTKTSGTSGSQAAPTSCAGPPAALPVSPSAAAGAIASGKPLPGAPAVQWQSFSLVQPVQPAPASRAEASNKEALAAMAARLSQVERLNQHQAAKLAKLSQEADALRAENRILRRFSDLEDDELPCEEEADAGSADGLQGTSSAEQQEMTALRTERDSFKQQCRDMLKFLGDYGLNWVGDSEKFSEESGEEAASEPPRGGADAHGTVASRLSRPRPSDFSCTVDIQVVTAKVEGLNATVEKEGARIVRDRVGGAVHARLVADDAPPLPLCFFKDG</sequence>
<name>A0A813E6N3_POLGL</name>
<evidence type="ECO:0000256" key="1">
    <source>
        <dbReference type="SAM" id="Coils"/>
    </source>
</evidence>
<dbReference type="EMBL" id="CAJNNV010008140">
    <property type="protein sequence ID" value="CAE8595819.1"/>
    <property type="molecule type" value="Genomic_DNA"/>
</dbReference>
<feature type="region of interest" description="Disordered" evidence="2">
    <location>
        <begin position="346"/>
        <end position="375"/>
    </location>
</feature>
<feature type="compositionally biased region" description="Low complexity" evidence="2">
    <location>
        <begin position="101"/>
        <end position="118"/>
    </location>
</feature>
<feature type="compositionally biased region" description="Acidic residues" evidence="2">
    <location>
        <begin position="281"/>
        <end position="293"/>
    </location>
</feature>
<protein>
    <submittedName>
        <fullName evidence="3">Uncharacterized protein</fullName>
    </submittedName>
</protein>
<dbReference type="AlphaFoldDB" id="A0A813E6N3"/>
<feature type="compositionally biased region" description="Low complexity" evidence="2">
    <location>
        <begin position="159"/>
        <end position="173"/>
    </location>
</feature>
<reference evidence="3" key="1">
    <citation type="submission" date="2021-02" db="EMBL/GenBank/DDBJ databases">
        <authorList>
            <person name="Dougan E. K."/>
            <person name="Rhodes N."/>
            <person name="Thang M."/>
            <person name="Chan C."/>
        </authorList>
    </citation>
    <scope>NUCLEOTIDE SEQUENCE</scope>
</reference>